<dbReference type="EMBL" id="SJST01000001">
    <property type="protein sequence ID" value="TCD16301.1"/>
    <property type="molecule type" value="Genomic_DNA"/>
</dbReference>
<dbReference type="CDD" id="cd05401">
    <property type="entry name" value="NT_GlnE_GlnD_like"/>
    <property type="match status" value="1"/>
</dbReference>
<keyword evidence="3" id="KW-0677">Repeat</keyword>
<accession>A0A4R0PF98</accession>
<name>A0A4R0PF98_9HYPH</name>
<dbReference type="Gene3D" id="3.30.70.260">
    <property type="match status" value="1"/>
</dbReference>
<comment type="catalytic activity">
    <reaction evidence="7">
        <text>[protein-PII]-uridylyl-L-tyrosine + H2O = [protein-PII]-L-tyrosine + UMP + H(+)</text>
        <dbReference type="Rhea" id="RHEA:48600"/>
        <dbReference type="Rhea" id="RHEA-COMP:12147"/>
        <dbReference type="Rhea" id="RHEA-COMP:12148"/>
        <dbReference type="ChEBI" id="CHEBI:15377"/>
        <dbReference type="ChEBI" id="CHEBI:15378"/>
        <dbReference type="ChEBI" id="CHEBI:46858"/>
        <dbReference type="ChEBI" id="CHEBI:57865"/>
        <dbReference type="ChEBI" id="CHEBI:90602"/>
    </reaction>
</comment>
<evidence type="ECO:0000256" key="2">
    <source>
        <dbReference type="ARBA" id="ARBA00022695"/>
    </source>
</evidence>
<dbReference type="PANTHER" id="PTHR47320">
    <property type="entry name" value="BIFUNCTIONAL URIDYLYLTRANSFERASE/URIDYLYL-REMOVING ENZYME"/>
    <property type="match status" value="1"/>
</dbReference>
<comment type="similarity">
    <text evidence="7">Belongs to the GlnD family.</text>
</comment>
<comment type="function">
    <text evidence="7">Modifies, by uridylylation and deuridylylation, the PII regulatory proteins (GlnB and homologs), in response to the nitrogen status of the cell that GlnD senses through the glutamine level. Under low glutamine levels, catalyzes the conversion of the PII proteins and UTP to PII-UMP and PPi, while under higher glutamine levels, GlnD hydrolyzes PII-UMP to PII and UMP (deuridylylation). Thus, controls uridylylation state and activity of the PII proteins, and plays an important role in the regulation of nitrogen metabolism.</text>
</comment>
<evidence type="ECO:0000313" key="10">
    <source>
        <dbReference type="EMBL" id="TCD16301.1"/>
    </source>
</evidence>
<dbReference type="EC" id="2.7.7.59" evidence="7"/>
<proteinExistence type="inferred from homology"/>
<feature type="domain" description="HD" evidence="9">
    <location>
        <begin position="497"/>
        <end position="620"/>
    </location>
</feature>
<dbReference type="InterPro" id="IPR006674">
    <property type="entry name" value="HD_domain"/>
</dbReference>
<dbReference type="RefSeq" id="WP_131565043.1">
    <property type="nucleotide sequence ID" value="NZ_JAINFK010000001.1"/>
</dbReference>
<dbReference type="InterPro" id="IPR013546">
    <property type="entry name" value="PII_UdlTrfase/GS_AdlTrfase"/>
</dbReference>
<keyword evidence="11" id="KW-1185">Reference proteome</keyword>
<dbReference type="NCBIfam" id="TIGR01693">
    <property type="entry name" value="UTase_glnD"/>
    <property type="match status" value="1"/>
</dbReference>
<dbReference type="Proteomes" id="UP000291301">
    <property type="component" value="Unassembled WGS sequence"/>
</dbReference>
<gene>
    <name evidence="7" type="primary">glnD</name>
    <name evidence="10" type="ORF">E0D97_02405</name>
</gene>
<comment type="domain">
    <text evidence="7">Has four distinct domains: an N-terminal nucleotidyltransferase (NT) domain responsible for UTase activity, a central HD domain that encodes UR activity, and two C-terminal ACT domains that seem to have a role in glutamine sensing.</text>
</comment>
<dbReference type="CDD" id="cd04900">
    <property type="entry name" value="ACT_UUR-like_1"/>
    <property type="match status" value="1"/>
</dbReference>
<dbReference type="InterPro" id="IPR002912">
    <property type="entry name" value="ACT_dom"/>
</dbReference>
<evidence type="ECO:0000259" key="9">
    <source>
        <dbReference type="PROSITE" id="PS51831"/>
    </source>
</evidence>
<dbReference type="PROSITE" id="PS51831">
    <property type="entry name" value="HD"/>
    <property type="match status" value="1"/>
</dbReference>
<dbReference type="EC" id="3.1.4.-" evidence="7"/>
<dbReference type="SMART" id="SM00471">
    <property type="entry name" value="HDc"/>
    <property type="match status" value="1"/>
</dbReference>
<evidence type="ECO:0000256" key="3">
    <source>
        <dbReference type="ARBA" id="ARBA00022737"/>
    </source>
</evidence>
<dbReference type="Pfam" id="PF01842">
    <property type="entry name" value="ACT"/>
    <property type="match status" value="1"/>
</dbReference>
<feature type="domain" description="ACT" evidence="8">
    <location>
        <begin position="849"/>
        <end position="925"/>
    </location>
</feature>
<dbReference type="CDD" id="cd00077">
    <property type="entry name" value="HDc"/>
    <property type="match status" value="1"/>
</dbReference>
<comment type="cofactor">
    <cofactor evidence="7">
        <name>Mg(2+)</name>
        <dbReference type="ChEBI" id="CHEBI:18420"/>
    </cofactor>
</comment>
<dbReference type="Pfam" id="PF01966">
    <property type="entry name" value="HD"/>
    <property type="match status" value="1"/>
</dbReference>
<dbReference type="SUPFAM" id="SSF81301">
    <property type="entry name" value="Nucleotidyltransferase"/>
    <property type="match status" value="1"/>
</dbReference>
<feature type="domain" description="ACT" evidence="8">
    <location>
        <begin position="738"/>
        <end position="819"/>
    </location>
</feature>
<dbReference type="HAMAP" id="MF_00277">
    <property type="entry name" value="PII_uridylyl_transf"/>
    <property type="match status" value="1"/>
</dbReference>
<dbReference type="Gene3D" id="1.10.3090.10">
    <property type="entry name" value="cca-adding enzyme, domain 2"/>
    <property type="match status" value="1"/>
</dbReference>
<dbReference type="GO" id="GO:0006808">
    <property type="term" value="P:regulation of nitrogen utilization"/>
    <property type="evidence" value="ECO:0007669"/>
    <property type="project" value="UniProtKB-UniRule"/>
</dbReference>
<dbReference type="NCBIfam" id="NF003467">
    <property type="entry name" value="PRK05092.1"/>
    <property type="match status" value="1"/>
</dbReference>
<dbReference type="InterPro" id="IPR043519">
    <property type="entry name" value="NT_sf"/>
</dbReference>
<feature type="region of interest" description="Uridylyltransferase" evidence="7">
    <location>
        <begin position="1"/>
        <end position="378"/>
    </location>
</feature>
<evidence type="ECO:0000256" key="7">
    <source>
        <dbReference type="HAMAP-Rule" id="MF_00277"/>
    </source>
</evidence>
<keyword evidence="2 7" id="KW-0548">Nucleotidyltransferase</keyword>
<keyword evidence="6 7" id="KW-0511">Multifunctional enzyme</keyword>
<evidence type="ECO:0000256" key="5">
    <source>
        <dbReference type="ARBA" id="ARBA00022842"/>
    </source>
</evidence>
<dbReference type="OrthoDB" id="9758038at2"/>
<organism evidence="10 11">
    <name type="scientific">Oricola cellulosilytica</name>
    <dbReference type="NCBI Taxonomy" id="1429082"/>
    <lineage>
        <taxon>Bacteria</taxon>
        <taxon>Pseudomonadati</taxon>
        <taxon>Pseudomonadota</taxon>
        <taxon>Alphaproteobacteria</taxon>
        <taxon>Hyphomicrobiales</taxon>
        <taxon>Ahrensiaceae</taxon>
        <taxon>Oricola</taxon>
    </lineage>
</organism>
<keyword evidence="1 7" id="KW-0808">Transferase</keyword>
<dbReference type="InterPro" id="IPR045865">
    <property type="entry name" value="ACT-like_dom_sf"/>
</dbReference>
<dbReference type="GO" id="GO:0008773">
    <property type="term" value="F:[protein-PII] uridylyltransferase activity"/>
    <property type="evidence" value="ECO:0007669"/>
    <property type="project" value="UniProtKB-UniRule"/>
</dbReference>
<dbReference type="GO" id="GO:0008081">
    <property type="term" value="F:phosphoric diester hydrolase activity"/>
    <property type="evidence" value="ECO:0007669"/>
    <property type="project" value="UniProtKB-UniRule"/>
</dbReference>
<dbReference type="InterPro" id="IPR003607">
    <property type="entry name" value="HD/PDEase_dom"/>
</dbReference>
<dbReference type="PROSITE" id="PS51671">
    <property type="entry name" value="ACT"/>
    <property type="match status" value="2"/>
</dbReference>
<dbReference type="SUPFAM" id="SSF81891">
    <property type="entry name" value="Poly A polymerase C-terminal region-like"/>
    <property type="match status" value="1"/>
</dbReference>
<evidence type="ECO:0000256" key="4">
    <source>
        <dbReference type="ARBA" id="ARBA00022801"/>
    </source>
</evidence>
<dbReference type="AlphaFoldDB" id="A0A4R0PF98"/>
<dbReference type="SUPFAM" id="SSF55021">
    <property type="entry name" value="ACT-like"/>
    <property type="match status" value="2"/>
</dbReference>
<comment type="caution">
    <text evidence="10">The sequence shown here is derived from an EMBL/GenBank/DDBJ whole genome shotgun (WGS) entry which is preliminary data.</text>
</comment>
<feature type="region of interest" description="Uridylyl-removing" evidence="7">
    <location>
        <begin position="379"/>
        <end position="737"/>
    </location>
</feature>
<protein>
    <recommendedName>
        <fullName evidence="7">Bifunctional uridylyltransferase/uridylyl-removing enzyme</fullName>
        <shortName evidence="7">UTase/UR</shortName>
    </recommendedName>
    <alternativeName>
        <fullName evidence="7">Bifunctional [protein-PII] modification enzyme</fullName>
    </alternativeName>
    <alternativeName>
        <fullName evidence="7">Bifunctional nitrogen sensor protein</fullName>
    </alternativeName>
    <domain>
        <recommendedName>
            <fullName evidence="7">[Protein-PII] uridylyltransferase</fullName>
            <shortName evidence="7">PII uridylyltransferase</shortName>
            <shortName evidence="7">UTase</shortName>
            <ecNumber evidence="7">2.7.7.59</ecNumber>
        </recommendedName>
    </domain>
    <domain>
        <recommendedName>
            <fullName evidence="7">[Protein-PII]-UMP uridylyl-removing enzyme</fullName>
            <shortName evidence="7">UR</shortName>
            <ecNumber evidence="7">3.1.4.-</ecNumber>
        </recommendedName>
    </domain>
</protein>
<evidence type="ECO:0000256" key="6">
    <source>
        <dbReference type="ARBA" id="ARBA00023268"/>
    </source>
</evidence>
<keyword evidence="5 7" id="KW-0460">Magnesium</keyword>
<dbReference type="Gene3D" id="3.30.460.10">
    <property type="entry name" value="Beta Polymerase, domain 2"/>
    <property type="match status" value="1"/>
</dbReference>
<comment type="activity regulation">
    <text evidence="7">Uridylyltransferase (UTase) activity is inhibited by glutamine, while glutamine activates uridylyl-removing (UR) activity.</text>
</comment>
<evidence type="ECO:0000313" key="11">
    <source>
        <dbReference type="Proteomes" id="UP000291301"/>
    </source>
</evidence>
<dbReference type="InterPro" id="IPR010043">
    <property type="entry name" value="UTase/UR"/>
</dbReference>
<comment type="catalytic activity">
    <reaction evidence="7">
        <text>[protein-PII]-L-tyrosine + UTP = [protein-PII]-uridylyl-L-tyrosine + diphosphate</text>
        <dbReference type="Rhea" id="RHEA:13673"/>
        <dbReference type="Rhea" id="RHEA-COMP:12147"/>
        <dbReference type="Rhea" id="RHEA-COMP:12148"/>
        <dbReference type="ChEBI" id="CHEBI:33019"/>
        <dbReference type="ChEBI" id="CHEBI:46398"/>
        <dbReference type="ChEBI" id="CHEBI:46858"/>
        <dbReference type="ChEBI" id="CHEBI:90602"/>
        <dbReference type="EC" id="2.7.7.59"/>
    </reaction>
</comment>
<dbReference type="SUPFAM" id="SSF81593">
    <property type="entry name" value="Nucleotidyltransferase substrate binding subunit/domain"/>
    <property type="match status" value="1"/>
</dbReference>
<dbReference type="PIRSF" id="PIRSF006288">
    <property type="entry name" value="PII_uridyltransf"/>
    <property type="match status" value="1"/>
</dbReference>
<keyword evidence="4 7" id="KW-0378">Hydrolase</keyword>
<dbReference type="PANTHER" id="PTHR47320:SF1">
    <property type="entry name" value="BIFUNCTIONAL URIDYLYLTRANSFERASE_URIDYLYL-REMOVING ENZYME"/>
    <property type="match status" value="1"/>
</dbReference>
<evidence type="ECO:0000259" key="8">
    <source>
        <dbReference type="PROSITE" id="PS51671"/>
    </source>
</evidence>
<evidence type="ECO:0000256" key="1">
    <source>
        <dbReference type="ARBA" id="ARBA00022679"/>
    </source>
</evidence>
<dbReference type="Pfam" id="PF08335">
    <property type="entry name" value="GlnD_UR_UTase"/>
    <property type="match status" value="1"/>
</dbReference>
<dbReference type="CDD" id="cd04899">
    <property type="entry name" value="ACT_ACR-UUR-like_2"/>
    <property type="match status" value="1"/>
</dbReference>
<sequence length="945" mass="106203">MSTAAKPPLPGVDHESIRTELSAIAARHGDGGSPAARTDVLAHLKWVLATGRQVAERRLFESGKGTDCAKQISDLLDAIVRAVYDFALNDVFRVNNLSSGERLALVAVGGYGRATLAPGSDIDLLFVLPYKQTPLGEQLAEYILYMLWDLSLKVGHATRSVDECVRLSKTDATISTSILDARYIYGEKSLFKELQVRFDEEVVSGSASSFIQAKLAERDARHKRMGETRYVVEPNIKDGKGGLRDLQTLFWIAKYFYRVSNRAELVKKGVFSRAEYNLFVKCEDFLWAVRCHLHFLTGKAEERIGFEVQRDLADRLDYKGHAGLKGVERFMKHYFLIAKDVGDLTRIFCAQLEEEDVKQVPSFNRLLQTLPFNRRTQKIRGTSDFIIDNKRINIADKKTFSRDPVNIIRMFWFADRDGLDYHPDALQLVRRSLKLIKKSLRNDPEANRLFVEILTSHKNPGLNLRRMNEAGVLGRFIPDFGKVVAMMQFNMYHHFTVDEHLIRSVDVLSSIEQGNLEEEHPLASALLPELEEHRRILYVALFLHDIAKGRPEDHSIAGAAVAEKLCPRLGLTTEETETVAWLIREHLSMSTVAQSRDLSDRKTIEDFASTVQTLFRLKLLVILTVCDIRAVGPGVWNGWKGQLLRTLFTEVEIALTGDFAEINRKDRAALARKELAERLSHWPRAARTRHVSQHYDNYLLTVDIDDQVRHAEFMREALAADQKLATEVRTSSFQAITEITVLAPDHPRLLSVIAAACSSAGAKIDGAHIFTTRDGWALDTIFINREFTDDGDELRRAKRIGRAIEDVLSGKTYLPDILAHKMKPKRTLKAFSIQPAVAIKNTLSNRFSVIEIEGLDRPGILSEITGALSDLTLDIRSAHITTFGEKVVDTFYVTDLTGQKITDPSRQKRIRKVLVDVLKGRADENPVVQVSAGLAKSTPGASGSV</sequence>
<reference evidence="10 11" key="1">
    <citation type="journal article" date="2015" name="Antonie Van Leeuwenhoek">
        <title>Oricola cellulosilytica gen. nov., sp. nov., a cellulose-degrading bacterium of the family Phyllobacteriaceae isolated from surface seashore water, and emended descriptions of Mesorhizobium loti and Phyllobacterium myrsinacearum.</title>
        <authorList>
            <person name="Hameed A."/>
            <person name="Shahina M."/>
            <person name="Lai W.A."/>
            <person name="Lin S.Y."/>
            <person name="Young L.S."/>
            <person name="Liu Y.C."/>
            <person name="Hsu Y.H."/>
            <person name="Young C.C."/>
        </authorList>
    </citation>
    <scope>NUCLEOTIDE SEQUENCE [LARGE SCALE GENOMIC DNA]</scope>
    <source>
        <strain evidence="10 11">KCTC 52183</strain>
    </source>
</reference>